<feature type="domain" description="Fibronectin type-III" evidence="16">
    <location>
        <begin position="405"/>
        <end position="489"/>
    </location>
</feature>
<evidence type="ECO:0000313" key="18">
    <source>
        <dbReference type="RefSeq" id="XP_013863726.1"/>
    </source>
</evidence>
<keyword evidence="3 12" id="KW-0812">Transmembrane</keyword>
<dbReference type="Pfam" id="PF00041">
    <property type="entry name" value="fn3"/>
    <property type="match status" value="3"/>
</dbReference>
<gene>
    <name evidence="18" type="primary">LOC106517431</name>
</gene>
<evidence type="ECO:0000256" key="4">
    <source>
        <dbReference type="ARBA" id="ARBA00022729"/>
    </source>
</evidence>
<evidence type="ECO:0000256" key="6">
    <source>
        <dbReference type="ARBA" id="ARBA00022912"/>
    </source>
</evidence>
<dbReference type="GeneID" id="106517431"/>
<dbReference type="InParanoid" id="A0A2I4B7K7"/>
<feature type="compositionally biased region" description="Low complexity" evidence="11">
    <location>
        <begin position="36"/>
        <end position="61"/>
    </location>
</feature>
<feature type="domain" description="Tyrosine-protein phosphatase" evidence="14">
    <location>
        <begin position="718"/>
        <end position="978"/>
    </location>
</feature>
<name>A0A2I4B7K7_AUSLI</name>
<dbReference type="InterPro" id="IPR003961">
    <property type="entry name" value="FN3_dom"/>
</dbReference>
<dbReference type="SMART" id="SM00060">
    <property type="entry name" value="FN3"/>
    <property type="match status" value="7"/>
</dbReference>
<evidence type="ECO:0000256" key="3">
    <source>
        <dbReference type="ARBA" id="ARBA00022692"/>
    </source>
</evidence>
<keyword evidence="18" id="KW-0675">Receptor</keyword>
<dbReference type="GO" id="GO:0004725">
    <property type="term" value="F:protein tyrosine phosphatase activity"/>
    <property type="evidence" value="ECO:0007669"/>
    <property type="project" value="UniProtKB-EC"/>
</dbReference>
<accession>A0A2I4B7K7</accession>
<protein>
    <recommendedName>
        <fullName evidence="2">protein-tyrosine-phosphatase</fullName>
        <ecNumber evidence="2">3.1.3.48</ecNumber>
    </recommendedName>
</protein>
<dbReference type="InterPro" id="IPR016130">
    <property type="entry name" value="Tyr_Pase_AS"/>
</dbReference>
<dbReference type="InterPro" id="IPR050713">
    <property type="entry name" value="RTP_Phos/Ushers"/>
</dbReference>
<dbReference type="Gene3D" id="3.90.190.10">
    <property type="entry name" value="Protein tyrosine phosphatase superfamily"/>
    <property type="match status" value="1"/>
</dbReference>
<dbReference type="FunFam" id="3.90.190.10:FF:000009">
    <property type="entry name" value="Receptor-type tyrosine-protein phosphatase beta"/>
    <property type="match status" value="1"/>
</dbReference>
<evidence type="ECO:0000259" key="16">
    <source>
        <dbReference type="PROSITE" id="PS50853"/>
    </source>
</evidence>
<dbReference type="KEGG" id="alim:106517431"/>
<dbReference type="InterPro" id="IPR013783">
    <property type="entry name" value="Ig-like_fold"/>
</dbReference>
<dbReference type="PANTHER" id="PTHR46957:SF10">
    <property type="entry name" value="PROTEIN TYROSINE PHOSPHATASE, RECEPTOR TYPE, H"/>
    <property type="match status" value="1"/>
</dbReference>
<feature type="transmembrane region" description="Helical" evidence="12">
    <location>
        <begin position="649"/>
        <end position="672"/>
    </location>
</feature>
<dbReference type="EC" id="3.1.3.48" evidence="2"/>
<organism evidence="17 18">
    <name type="scientific">Austrofundulus limnaeus</name>
    <name type="common">Annual killifish</name>
    <dbReference type="NCBI Taxonomy" id="52670"/>
    <lineage>
        <taxon>Eukaryota</taxon>
        <taxon>Metazoa</taxon>
        <taxon>Chordata</taxon>
        <taxon>Craniata</taxon>
        <taxon>Vertebrata</taxon>
        <taxon>Euteleostomi</taxon>
        <taxon>Actinopterygii</taxon>
        <taxon>Neopterygii</taxon>
        <taxon>Teleostei</taxon>
        <taxon>Neoteleostei</taxon>
        <taxon>Acanthomorphata</taxon>
        <taxon>Ovalentaria</taxon>
        <taxon>Atherinomorphae</taxon>
        <taxon>Cyprinodontiformes</taxon>
        <taxon>Rivulidae</taxon>
        <taxon>Austrofundulus</taxon>
    </lineage>
</organism>
<dbReference type="AlphaFoldDB" id="A0A2I4B7K7"/>
<evidence type="ECO:0000256" key="13">
    <source>
        <dbReference type="SAM" id="SignalP"/>
    </source>
</evidence>
<keyword evidence="9" id="KW-0325">Glycoprotein</keyword>
<dbReference type="PANTHER" id="PTHR46957">
    <property type="entry name" value="CYTOKINE RECEPTOR"/>
    <property type="match status" value="1"/>
</dbReference>
<dbReference type="SMART" id="SM00404">
    <property type="entry name" value="PTPc_motif"/>
    <property type="match status" value="1"/>
</dbReference>
<dbReference type="RefSeq" id="XP_013863726.1">
    <property type="nucleotide sequence ID" value="XM_014008272.1"/>
</dbReference>
<dbReference type="PRINTS" id="PR00700">
    <property type="entry name" value="PRTYPHPHTASE"/>
</dbReference>
<dbReference type="InterPro" id="IPR029021">
    <property type="entry name" value="Prot-tyrosine_phosphatase-like"/>
</dbReference>
<dbReference type="Gene3D" id="2.60.40.10">
    <property type="entry name" value="Immunoglobulins"/>
    <property type="match status" value="5"/>
</dbReference>
<evidence type="ECO:0000259" key="14">
    <source>
        <dbReference type="PROSITE" id="PS50055"/>
    </source>
</evidence>
<dbReference type="PROSITE" id="PS50055">
    <property type="entry name" value="TYR_PHOSPHATASE_PTP"/>
    <property type="match status" value="1"/>
</dbReference>
<dbReference type="GO" id="GO:0016020">
    <property type="term" value="C:membrane"/>
    <property type="evidence" value="ECO:0007669"/>
    <property type="project" value="UniProtKB-SubCell"/>
</dbReference>
<evidence type="ECO:0000256" key="9">
    <source>
        <dbReference type="ARBA" id="ARBA00023180"/>
    </source>
</evidence>
<dbReference type="SMART" id="SM00194">
    <property type="entry name" value="PTPc"/>
    <property type="match status" value="1"/>
</dbReference>
<feature type="domain" description="Fibronectin type-III" evidence="16">
    <location>
        <begin position="60"/>
        <end position="152"/>
    </location>
</feature>
<feature type="region of interest" description="Disordered" evidence="11">
    <location>
        <begin position="35"/>
        <end position="67"/>
    </location>
</feature>
<keyword evidence="4 13" id="KW-0732">Signal</keyword>
<evidence type="ECO:0000259" key="15">
    <source>
        <dbReference type="PROSITE" id="PS50056"/>
    </source>
</evidence>
<comment type="subcellular location">
    <subcellularLocation>
        <location evidence="1">Membrane</location>
        <topology evidence="1">Single-pass type I membrane protein</topology>
    </subcellularLocation>
</comment>
<evidence type="ECO:0000256" key="1">
    <source>
        <dbReference type="ARBA" id="ARBA00004479"/>
    </source>
</evidence>
<dbReference type="CDD" id="cd12087">
    <property type="entry name" value="TM_EGFR-like"/>
    <property type="match status" value="1"/>
</dbReference>
<dbReference type="PROSITE" id="PS50853">
    <property type="entry name" value="FN3"/>
    <property type="match status" value="3"/>
</dbReference>
<dbReference type="PROSITE" id="PS00383">
    <property type="entry name" value="TYR_PHOSPHATASE_1"/>
    <property type="match status" value="1"/>
</dbReference>
<dbReference type="GO" id="GO:0043235">
    <property type="term" value="C:receptor complex"/>
    <property type="evidence" value="ECO:0007669"/>
    <property type="project" value="TreeGrafter"/>
</dbReference>
<dbReference type="Pfam" id="PF00102">
    <property type="entry name" value="Y_phosphatase"/>
    <property type="match status" value="1"/>
</dbReference>
<keyword evidence="7 12" id="KW-1133">Transmembrane helix</keyword>
<keyword evidence="6" id="KW-0904">Protein phosphatase</keyword>
<feature type="domain" description="Fibronectin type-III" evidence="16">
    <location>
        <begin position="317"/>
        <end position="404"/>
    </location>
</feature>
<dbReference type="InterPro" id="IPR000242">
    <property type="entry name" value="PTP_cat"/>
</dbReference>
<dbReference type="PROSITE" id="PS50056">
    <property type="entry name" value="TYR_PHOSPHATASE_2"/>
    <property type="match status" value="1"/>
</dbReference>
<keyword evidence="8 12" id="KW-0472">Membrane</keyword>
<evidence type="ECO:0000256" key="2">
    <source>
        <dbReference type="ARBA" id="ARBA00013064"/>
    </source>
</evidence>
<feature type="domain" description="Tyrosine specific protein phosphatases" evidence="15">
    <location>
        <begin position="896"/>
        <end position="969"/>
    </location>
</feature>
<comment type="catalytic activity">
    <reaction evidence="10">
        <text>O-phospho-L-tyrosyl-[protein] + H2O = L-tyrosyl-[protein] + phosphate</text>
        <dbReference type="Rhea" id="RHEA:10684"/>
        <dbReference type="Rhea" id="RHEA-COMP:10136"/>
        <dbReference type="Rhea" id="RHEA-COMP:20101"/>
        <dbReference type="ChEBI" id="CHEBI:15377"/>
        <dbReference type="ChEBI" id="CHEBI:43474"/>
        <dbReference type="ChEBI" id="CHEBI:46858"/>
        <dbReference type="ChEBI" id="CHEBI:61978"/>
        <dbReference type="EC" id="3.1.3.48"/>
    </reaction>
</comment>
<proteinExistence type="predicted"/>
<dbReference type="SUPFAM" id="SSF52799">
    <property type="entry name" value="(Phosphotyrosine protein) phosphatases II"/>
    <property type="match status" value="1"/>
</dbReference>
<dbReference type="InterPro" id="IPR003595">
    <property type="entry name" value="Tyr_Pase_cat"/>
</dbReference>
<dbReference type="InterPro" id="IPR000387">
    <property type="entry name" value="Tyr_Pase_dom"/>
</dbReference>
<dbReference type="STRING" id="52670.A0A2I4B7K7"/>
<evidence type="ECO:0000256" key="11">
    <source>
        <dbReference type="SAM" id="MobiDB-lite"/>
    </source>
</evidence>
<sequence>MRHIFFKSTSNRILLSFIFTLFLVVTNCKTAPPGLTTPMDGSSSPTSTPTPTPAESTTTQPSPLPNVGHVEVVTQDETSITLRWNKADGFSTYILLNKNNNSMENIDSEETPVTHKVSGLTSGTEYSFTLFTVNQNLNSSGYTFSAVTAPLNTEVFKPVEQNETSITLQWKKVDGISSYIIFSDENTINETLSADNERYTASNLKSAERYNFSLFTVFEYAKSSGNNITAVTAPMNTEVFKPVEQNETSITLQWKKVDGISSYIIFSDENKINETLSADNERYTVSDLKSAERYNFSLFTVFEYAKSSGNDITAVTAPYNPANSEAVHQNETSILLQWSRVNNTHSYIFSFNNNETNITSLNETIQHRVSHLESGTLYEFKVFALFDDVRSKETNFLAATVPPNVSSVSVTERSLNNAVLKWEKPTKNWAYNLTANGTGVSITPMDRGDSVSYSVSNLLPGTLYTFSVITTFSGLKSTPYNGSFTTKINCESVTWKVTNKSIQGTVEGLFSNASASYNANIHYSSADKNVLFTGLYPGATYEINLMYENLQQCVNNPKVTIIPPLLSGHCEYLDSGYSALIRWIETAGVWTHVMVNISNQFKIIHGGELDVVINELQPAKTYKVSLVSVSGDRHSYPFFFNCKTDDRGVIAGLVMGILIFLILVCVAVFLFLKRPDIISRKKKFIAGSRKAGTKGKPISITKFPDHFHQLSLDENRGFSQEYEDLAPVGTDQTHKAATLPENKAKNRFTNILPYDWCRVKLSTSSPNEVLDYINASYLPGYTRNREYIACQGPLPSTVRDFWRMIWEQKIKRIVMVTNCTEGGRIKCERYWPEELKQSCLYGELLVTLISERKVSNWTLGEFRVKNKSNSEERTVKHFHFTAWPDHGVPQCTEVLIQFRGLVRQHIESDGTKAPTVVHCSAGVGRTGTFIALDVMLQQLEKEGAVSINDFVRRMRQHRSHMVQAESQYIFLHQCIMDSLTHNEKQEENIYENAEMIYENATALRELHNHKSDP</sequence>
<dbReference type="Proteomes" id="UP000192220">
    <property type="component" value="Unplaced"/>
</dbReference>
<evidence type="ECO:0000256" key="10">
    <source>
        <dbReference type="ARBA" id="ARBA00051722"/>
    </source>
</evidence>
<keyword evidence="17" id="KW-1185">Reference proteome</keyword>
<evidence type="ECO:0000256" key="5">
    <source>
        <dbReference type="ARBA" id="ARBA00022801"/>
    </source>
</evidence>
<dbReference type="CDD" id="cd00063">
    <property type="entry name" value="FN3"/>
    <property type="match status" value="4"/>
</dbReference>
<dbReference type="OrthoDB" id="8609993at2759"/>
<feature type="signal peptide" evidence="13">
    <location>
        <begin position="1"/>
        <end position="30"/>
    </location>
</feature>
<feature type="chain" id="PRO_5014186782" description="protein-tyrosine-phosphatase" evidence="13">
    <location>
        <begin position="31"/>
        <end position="1013"/>
    </location>
</feature>
<evidence type="ECO:0000256" key="12">
    <source>
        <dbReference type="SAM" id="Phobius"/>
    </source>
</evidence>
<dbReference type="InterPro" id="IPR036116">
    <property type="entry name" value="FN3_sf"/>
</dbReference>
<evidence type="ECO:0000256" key="7">
    <source>
        <dbReference type="ARBA" id="ARBA00022989"/>
    </source>
</evidence>
<evidence type="ECO:0000256" key="8">
    <source>
        <dbReference type="ARBA" id="ARBA00023136"/>
    </source>
</evidence>
<reference evidence="18" key="1">
    <citation type="submission" date="2025-08" db="UniProtKB">
        <authorList>
            <consortium name="RefSeq"/>
        </authorList>
    </citation>
    <scope>IDENTIFICATION</scope>
    <source>
        <strain evidence="18">Quisiro</strain>
        <tissue evidence="18">Liver</tissue>
    </source>
</reference>
<dbReference type="SUPFAM" id="SSF49265">
    <property type="entry name" value="Fibronectin type III"/>
    <property type="match status" value="3"/>
</dbReference>
<keyword evidence="5" id="KW-0378">Hydrolase</keyword>
<evidence type="ECO:0000313" key="17">
    <source>
        <dbReference type="Proteomes" id="UP000192220"/>
    </source>
</evidence>